<protein>
    <recommendedName>
        <fullName evidence="1">Knr4/Smi1-like domain-containing protein</fullName>
    </recommendedName>
</protein>
<accession>A0ABQ2S7L5</accession>
<sequence length="146" mass="16285">MEIWEQDSGRALGSREHLRSIEDTVGQPFPADYLHVLQTHNAAYFERQEFPVDTPDGPEDKSVAVLLSADGDEMDAESVLSQWRTLQDEHGLEPHVVPFGMDGGGNLVCFDFSAEGEPAVVYWQHDETWPPLPVAESFAAFLQQLS</sequence>
<organism evidence="2 3">
    <name type="scientific">Deinococcus sedimenti</name>
    <dbReference type="NCBI Taxonomy" id="1867090"/>
    <lineage>
        <taxon>Bacteria</taxon>
        <taxon>Thermotogati</taxon>
        <taxon>Deinococcota</taxon>
        <taxon>Deinococci</taxon>
        <taxon>Deinococcales</taxon>
        <taxon>Deinococcaceae</taxon>
        <taxon>Deinococcus</taxon>
    </lineage>
</organism>
<evidence type="ECO:0000313" key="3">
    <source>
        <dbReference type="Proteomes" id="UP000644548"/>
    </source>
</evidence>
<evidence type="ECO:0000259" key="1">
    <source>
        <dbReference type="SMART" id="SM00860"/>
    </source>
</evidence>
<keyword evidence="3" id="KW-1185">Reference proteome</keyword>
<dbReference type="Pfam" id="PF14568">
    <property type="entry name" value="SUKH_6"/>
    <property type="match status" value="1"/>
</dbReference>
<dbReference type="InterPro" id="IPR018958">
    <property type="entry name" value="Knr4/Smi1-like_dom"/>
</dbReference>
<dbReference type="SMART" id="SM00860">
    <property type="entry name" value="SMI1_KNR4"/>
    <property type="match status" value="1"/>
</dbReference>
<dbReference type="RefSeq" id="WP_189074474.1">
    <property type="nucleotide sequence ID" value="NZ_BMQN01000015.1"/>
</dbReference>
<dbReference type="EMBL" id="BMQN01000015">
    <property type="protein sequence ID" value="GGS05635.1"/>
    <property type="molecule type" value="Genomic_DNA"/>
</dbReference>
<name>A0ABQ2S7L5_9DEIO</name>
<reference evidence="3" key="1">
    <citation type="journal article" date="2019" name="Int. J. Syst. Evol. Microbiol.">
        <title>The Global Catalogue of Microorganisms (GCM) 10K type strain sequencing project: providing services to taxonomists for standard genome sequencing and annotation.</title>
        <authorList>
            <consortium name="The Broad Institute Genomics Platform"/>
            <consortium name="The Broad Institute Genome Sequencing Center for Infectious Disease"/>
            <person name="Wu L."/>
            <person name="Ma J."/>
        </authorList>
    </citation>
    <scope>NUCLEOTIDE SEQUENCE [LARGE SCALE GENOMIC DNA]</scope>
    <source>
        <strain evidence="3">JCM 31405</strain>
    </source>
</reference>
<proteinExistence type="predicted"/>
<evidence type="ECO:0000313" key="2">
    <source>
        <dbReference type="EMBL" id="GGS05635.1"/>
    </source>
</evidence>
<dbReference type="Gene3D" id="3.40.1580.10">
    <property type="entry name" value="SMI1/KNR4-like"/>
    <property type="match status" value="1"/>
</dbReference>
<dbReference type="SUPFAM" id="SSF160631">
    <property type="entry name" value="SMI1/KNR4-like"/>
    <property type="match status" value="1"/>
</dbReference>
<feature type="domain" description="Knr4/Smi1-like" evidence="1">
    <location>
        <begin position="12"/>
        <end position="144"/>
    </location>
</feature>
<dbReference type="Proteomes" id="UP000644548">
    <property type="component" value="Unassembled WGS sequence"/>
</dbReference>
<dbReference type="InterPro" id="IPR037883">
    <property type="entry name" value="Knr4/Smi1-like_sf"/>
</dbReference>
<gene>
    <name evidence="2" type="ORF">GCM10008960_35160</name>
</gene>
<comment type="caution">
    <text evidence="2">The sequence shown here is derived from an EMBL/GenBank/DDBJ whole genome shotgun (WGS) entry which is preliminary data.</text>
</comment>